<accession>A0A6J7J9Q9</accession>
<protein>
    <submittedName>
        <fullName evidence="1">Unannotated protein</fullName>
    </submittedName>
</protein>
<dbReference type="EMBL" id="CAFBMH010000223">
    <property type="protein sequence ID" value="CAB4940113.1"/>
    <property type="molecule type" value="Genomic_DNA"/>
</dbReference>
<organism evidence="1">
    <name type="scientific">freshwater metagenome</name>
    <dbReference type="NCBI Taxonomy" id="449393"/>
    <lineage>
        <taxon>unclassified sequences</taxon>
        <taxon>metagenomes</taxon>
        <taxon>ecological metagenomes</taxon>
    </lineage>
</organism>
<evidence type="ECO:0000313" key="1">
    <source>
        <dbReference type="EMBL" id="CAB4940113.1"/>
    </source>
</evidence>
<dbReference type="AlphaFoldDB" id="A0A6J7J9Q9"/>
<reference evidence="1" key="1">
    <citation type="submission" date="2020-05" db="EMBL/GenBank/DDBJ databases">
        <authorList>
            <person name="Chiriac C."/>
            <person name="Salcher M."/>
            <person name="Ghai R."/>
            <person name="Kavagutti S V."/>
        </authorList>
    </citation>
    <scope>NUCLEOTIDE SEQUENCE</scope>
</reference>
<name>A0A6J7J9Q9_9ZZZZ</name>
<proteinExistence type="predicted"/>
<gene>
    <name evidence="1" type="ORF">UFOPK3543_03201</name>
</gene>
<sequence length="88" mass="8447">MVVAGGVVVVAPGAVVVVGGSDPAITPGEPVSVEPTVGVAAANAPFTPTALSVEIAPDAAAALSKLFNVGAAVEAPKLTFEIKLPEAS</sequence>